<accession>A0A2U1PV58</accession>
<dbReference type="GO" id="GO:0006412">
    <property type="term" value="P:translation"/>
    <property type="evidence" value="ECO:0007669"/>
    <property type="project" value="InterPro"/>
</dbReference>
<dbReference type="Proteomes" id="UP000245207">
    <property type="component" value="Unassembled WGS sequence"/>
</dbReference>
<dbReference type="Gene3D" id="2.40.240.10">
    <property type="entry name" value="Ribosomal Protein L25, Chain P"/>
    <property type="match status" value="1"/>
</dbReference>
<evidence type="ECO:0000313" key="1">
    <source>
        <dbReference type="EMBL" id="PWA89649.1"/>
    </source>
</evidence>
<dbReference type="STRING" id="35608.A0A2U1PV58"/>
<dbReference type="EMBL" id="PKPP01000701">
    <property type="protein sequence ID" value="PWA89649.1"/>
    <property type="molecule type" value="Genomic_DNA"/>
</dbReference>
<organism evidence="1 2">
    <name type="scientific">Artemisia annua</name>
    <name type="common">Sweet wormwood</name>
    <dbReference type="NCBI Taxonomy" id="35608"/>
    <lineage>
        <taxon>Eukaryota</taxon>
        <taxon>Viridiplantae</taxon>
        <taxon>Streptophyta</taxon>
        <taxon>Embryophyta</taxon>
        <taxon>Tracheophyta</taxon>
        <taxon>Spermatophyta</taxon>
        <taxon>Magnoliopsida</taxon>
        <taxon>eudicotyledons</taxon>
        <taxon>Gunneridae</taxon>
        <taxon>Pentapetalae</taxon>
        <taxon>asterids</taxon>
        <taxon>campanulids</taxon>
        <taxon>Asterales</taxon>
        <taxon>Asteraceae</taxon>
        <taxon>Asteroideae</taxon>
        <taxon>Anthemideae</taxon>
        <taxon>Artemisiinae</taxon>
        <taxon>Artemisia</taxon>
    </lineage>
</organism>
<evidence type="ECO:0000313" key="2">
    <source>
        <dbReference type="Proteomes" id="UP000245207"/>
    </source>
</evidence>
<gene>
    <name evidence="1" type="ORF">CTI12_AA109680</name>
</gene>
<sequence>MEAEKLHLLAVLHWMAEPSPGVDPLKVFERLRYFVADKDSTPRKLIFNRTVTLRDSSTHGSSSTHKDDCCGCRWQGVNVQGTSELAHLRASIPHLRSFRGRFKTKNRSVSIPIPVNSIEFNSGVPNHSFFAGPLRSGEISPAELRNNTKVKFINIKKQMMSPDGSSIADNWAERS</sequence>
<dbReference type="GO" id="GO:0004812">
    <property type="term" value="F:aminoacyl-tRNA ligase activity"/>
    <property type="evidence" value="ECO:0007669"/>
    <property type="project" value="UniProtKB-KW"/>
</dbReference>
<protein>
    <submittedName>
        <fullName evidence="1">Aminoacyl-tRNA synthetase, class I, conserved site-containing protein</fullName>
    </submittedName>
</protein>
<dbReference type="OrthoDB" id="10250478at2759"/>
<keyword evidence="1" id="KW-0436">Ligase</keyword>
<dbReference type="AlphaFoldDB" id="A0A2U1PV58"/>
<proteinExistence type="predicted"/>
<keyword evidence="2" id="KW-1185">Reference proteome</keyword>
<comment type="caution">
    <text evidence="1">The sequence shown here is derived from an EMBL/GenBank/DDBJ whole genome shotgun (WGS) entry which is preliminary data.</text>
</comment>
<name>A0A2U1PV58_ARTAN</name>
<dbReference type="SUPFAM" id="SSF50715">
    <property type="entry name" value="Ribosomal protein L25-like"/>
    <property type="match status" value="1"/>
</dbReference>
<keyword evidence="1" id="KW-0030">Aminoacyl-tRNA synthetase</keyword>
<dbReference type="InterPro" id="IPR020056">
    <property type="entry name" value="Rbsml_bL25/Gln-tRNA_synth_N"/>
</dbReference>
<dbReference type="InterPro" id="IPR011035">
    <property type="entry name" value="Ribosomal_bL25/Gln-tRNA_synth"/>
</dbReference>
<reference evidence="1 2" key="1">
    <citation type="journal article" date="2018" name="Mol. Plant">
        <title>The genome of Artemisia annua provides insight into the evolution of Asteraceae family and artemisinin biosynthesis.</title>
        <authorList>
            <person name="Shen Q."/>
            <person name="Zhang L."/>
            <person name="Liao Z."/>
            <person name="Wang S."/>
            <person name="Yan T."/>
            <person name="Shi P."/>
            <person name="Liu M."/>
            <person name="Fu X."/>
            <person name="Pan Q."/>
            <person name="Wang Y."/>
            <person name="Lv Z."/>
            <person name="Lu X."/>
            <person name="Zhang F."/>
            <person name="Jiang W."/>
            <person name="Ma Y."/>
            <person name="Chen M."/>
            <person name="Hao X."/>
            <person name="Li L."/>
            <person name="Tang Y."/>
            <person name="Lv G."/>
            <person name="Zhou Y."/>
            <person name="Sun X."/>
            <person name="Brodelius P.E."/>
            <person name="Rose J.K.C."/>
            <person name="Tang K."/>
        </authorList>
    </citation>
    <scope>NUCLEOTIDE SEQUENCE [LARGE SCALE GENOMIC DNA]</scope>
    <source>
        <strain evidence="2">cv. Huhao1</strain>
        <tissue evidence="1">Leaf</tissue>
    </source>
</reference>